<proteinExistence type="predicted"/>
<organism evidence="2">
    <name type="scientific">Vibrio sp. 1F_97</name>
    <dbReference type="NCBI Taxonomy" id="1652827"/>
    <lineage>
        <taxon>Bacteria</taxon>
        <taxon>Pseudomonadati</taxon>
        <taxon>Pseudomonadota</taxon>
        <taxon>Gammaproteobacteria</taxon>
        <taxon>Vibrionales</taxon>
        <taxon>Vibrionaceae</taxon>
        <taxon>Vibrio</taxon>
    </lineage>
</organism>
<dbReference type="EMBL" id="KP795532">
    <property type="protein sequence ID" value="AKN37326.1"/>
    <property type="molecule type" value="Genomic_DNA"/>
</dbReference>
<sequence>MKVQIISGVMIKGTAVFPKTGEGKNAQDSIVEVSTAEARTMIYAGQAKAAPKDAKVNVEIKDPEDESNALDDFFGDDEGDDE</sequence>
<accession>A0A0H3ZUV4</accession>
<evidence type="ECO:0000256" key="1">
    <source>
        <dbReference type="SAM" id="MobiDB-lite"/>
    </source>
</evidence>
<protein>
    <submittedName>
        <fullName evidence="2">Uncharacterized protein</fullName>
    </submittedName>
</protein>
<name>A0A0H3ZUV4_9VIBR</name>
<feature type="region of interest" description="Disordered" evidence="1">
    <location>
        <begin position="60"/>
        <end position="82"/>
    </location>
</feature>
<evidence type="ECO:0000313" key="2">
    <source>
        <dbReference type="EMBL" id="AKN37326.1"/>
    </source>
</evidence>
<feature type="compositionally biased region" description="Acidic residues" evidence="1">
    <location>
        <begin position="62"/>
        <end position="82"/>
    </location>
</feature>
<reference evidence="2" key="1">
    <citation type="journal article" date="2015" name="MBio">
        <title>Eco-Evolutionary Dynamics of Episomes among Ecologically Cohesive Bacterial Populations.</title>
        <authorList>
            <person name="Xue H."/>
            <person name="Cordero O.X."/>
            <person name="Camas F.M."/>
            <person name="Trimble W."/>
            <person name="Meyer F."/>
            <person name="Guglielmini J."/>
            <person name="Rocha E.P."/>
            <person name="Polz M.F."/>
        </authorList>
    </citation>
    <scope>NUCLEOTIDE SEQUENCE</scope>
    <source>
        <strain evidence="2">1F_97</strain>
    </source>
</reference>
<dbReference type="AlphaFoldDB" id="A0A0H3ZUV4"/>